<proteinExistence type="inferred from homology"/>
<keyword evidence="4" id="KW-1185">Reference proteome</keyword>
<feature type="compositionally biased region" description="Polar residues" evidence="2">
    <location>
        <begin position="183"/>
        <end position="196"/>
    </location>
</feature>
<feature type="compositionally biased region" description="Basic and acidic residues" evidence="2">
    <location>
        <begin position="247"/>
        <end position="262"/>
    </location>
</feature>
<evidence type="ECO:0000256" key="1">
    <source>
        <dbReference type="ARBA" id="ARBA00010635"/>
    </source>
</evidence>
<evidence type="ECO:0000256" key="2">
    <source>
        <dbReference type="SAM" id="MobiDB-lite"/>
    </source>
</evidence>
<feature type="compositionally biased region" description="Acidic residues" evidence="2">
    <location>
        <begin position="315"/>
        <end position="327"/>
    </location>
</feature>
<dbReference type="PANTHER" id="PTHR15736">
    <property type="entry name" value="PROTEIN FAM131B-RELATED"/>
    <property type="match status" value="1"/>
</dbReference>
<accession>A0A9Q1DKI6</accession>
<comment type="caution">
    <text evidence="3">The sequence shown here is derived from an EMBL/GenBank/DDBJ whole genome shotgun (WGS) entry which is preliminary data.</text>
</comment>
<evidence type="ECO:0000313" key="3">
    <source>
        <dbReference type="EMBL" id="KAJ8274217.1"/>
    </source>
</evidence>
<dbReference type="PANTHER" id="PTHR15736:SF4">
    <property type="entry name" value="PROTEIN FAM131A"/>
    <property type="match status" value="1"/>
</dbReference>
<comment type="similarity">
    <text evidence="1">Belongs to the FAM131 family.</text>
</comment>
<feature type="region of interest" description="Disordered" evidence="2">
    <location>
        <begin position="173"/>
        <end position="327"/>
    </location>
</feature>
<dbReference type="InterPro" id="IPR026782">
    <property type="entry name" value="FAM131"/>
</dbReference>
<dbReference type="Pfam" id="PF15010">
    <property type="entry name" value="FAM131"/>
    <property type="match status" value="1"/>
</dbReference>
<evidence type="ECO:0000313" key="4">
    <source>
        <dbReference type="Proteomes" id="UP001152803"/>
    </source>
</evidence>
<dbReference type="EMBL" id="JAFJMO010000006">
    <property type="protein sequence ID" value="KAJ8274217.1"/>
    <property type="molecule type" value="Genomic_DNA"/>
</dbReference>
<sequence length="327" mass="35509">MEIRFTALAGEGVKCKERRAMFVKKNSFYAISFAESHLLCDRATGVVTEDGTMVNVEETIEMLPKSRKALTIQEIAALARSSLYGISQAVKDHVTKPTAMAQGRVAHLIEWKGWCQPCDSAAALESHFRSYSHLSEGEQEARFAAGVAEQFAIAEAKLRAWSSVDGEDYEDLCDEDAMPYSDPNLTTQSGDSSLYPQCSHDLWQGPAFQPEGPRPSEDGPAPSGTPCSRTGGAEDVAPVSSPSDLGCSREGEDRPGEARAGDCRGTSQDSAYAPSSFHSYLETEDEGESSDRDVLLRSAARRKISDEPSSGAMSLEEEEEEEEHGLH</sequence>
<protein>
    <recommendedName>
        <fullName evidence="5">Protein FAM131A</fullName>
    </recommendedName>
</protein>
<evidence type="ECO:0008006" key="5">
    <source>
        <dbReference type="Google" id="ProtNLM"/>
    </source>
</evidence>
<reference evidence="3" key="1">
    <citation type="journal article" date="2023" name="Science">
        <title>Genome structures resolve the early diversification of teleost fishes.</title>
        <authorList>
            <person name="Parey E."/>
            <person name="Louis A."/>
            <person name="Montfort J."/>
            <person name="Bouchez O."/>
            <person name="Roques C."/>
            <person name="Iampietro C."/>
            <person name="Lluch J."/>
            <person name="Castinel A."/>
            <person name="Donnadieu C."/>
            <person name="Desvignes T."/>
            <person name="Floi Bucao C."/>
            <person name="Jouanno E."/>
            <person name="Wen M."/>
            <person name="Mejri S."/>
            <person name="Dirks R."/>
            <person name="Jansen H."/>
            <person name="Henkel C."/>
            <person name="Chen W.J."/>
            <person name="Zahm M."/>
            <person name="Cabau C."/>
            <person name="Klopp C."/>
            <person name="Thompson A.W."/>
            <person name="Robinson-Rechavi M."/>
            <person name="Braasch I."/>
            <person name="Lecointre G."/>
            <person name="Bobe J."/>
            <person name="Postlethwait J.H."/>
            <person name="Berthelot C."/>
            <person name="Roest Crollius H."/>
            <person name="Guiguen Y."/>
        </authorList>
    </citation>
    <scope>NUCLEOTIDE SEQUENCE</scope>
    <source>
        <strain evidence="3">Concon-B</strain>
    </source>
</reference>
<dbReference type="Proteomes" id="UP001152803">
    <property type="component" value="Unassembled WGS sequence"/>
</dbReference>
<organism evidence="3 4">
    <name type="scientific">Conger conger</name>
    <name type="common">Conger eel</name>
    <name type="synonym">Muraena conger</name>
    <dbReference type="NCBI Taxonomy" id="82655"/>
    <lineage>
        <taxon>Eukaryota</taxon>
        <taxon>Metazoa</taxon>
        <taxon>Chordata</taxon>
        <taxon>Craniata</taxon>
        <taxon>Vertebrata</taxon>
        <taxon>Euteleostomi</taxon>
        <taxon>Actinopterygii</taxon>
        <taxon>Neopterygii</taxon>
        <taxon>Teleostei</taxon>
        <taxon>Anguilliformes</taxon>
        <taxon>Congridae</taxon>
        <taxon>Conger</taxon>
    </lineage>
</organism>
<name>A0A9Q1DKI6_CONCO</name>
<gene>
    <name evidence="3" type="ORF">COCON_G00088420</name>
</gene>
<dbReference type="AlphaFoldDB" id="A0A9Q1DKI6"/>
<dbReference type="OrthoDB" id="8903525at2759"/>